<organism evidence="2 3">
    <name type="scientific">Dryococelus australis</name>
    <dbReference type="NCBI Taxonomy" id="614101"/>
    <lineage>
        <taxon>Eukaryota</taxon>
        <taxon>Metazoa</taxon>
        <taxon>Ecdysozoa</taxon>
        <taxon>Arthropoda</taxon>
        <taxon>Hexapoda</taxon>
        <taxon>Insecta</taxon>
        <taxon>Pterygota</taxon>
        <taxon>Neoptera</taxon>
        <taxon>Polyneoptera</taxon>
        <taxon>Phasmatodea</taxon>
        <taxon>Verophasmatodea</taxon>
        <taxon>Anareolatae</taxon>
        <taxon>Phasmatidae</taxon>
        <taxon>Eurycanthinae</taxon>
        <taxon>Dryococelus</taxon>
    </lineage>
</organism>
<comment type="caution">
    <text evidence="2">The sequence shown here is derived from an EMBL/GenBank/DDBJ whole genome shotgun (WGS) entry which is preliminary data.</text>
</comment>
<evidence type="ECO:0000256" key="1">
    <source>
        <dbReference type="SAM" id="MobiDB-lite"/>
    </source>
</evidence>
<protein>
    <submittedName>
        <fullName evidence="2">Uncharacterized protein</fullName>
    </submittedName>
</protein>
<accession>A0ABQ9G3K8</accession>
<keyword evidence="3" id="KW-1185">Reference proteome</keyword>
<reference evidence="2 3" key="1">
    <citation type="submission" date="2023-02" db="EMBL/GenBank/DDBJ databases">
        <title>LHISI_Scaffold_Assembly.</title>
        <authorList>
            <person name="Stuart O.P."/>
            <person name="Cleave R."/>
            <person name="Magrath M.J.L."/>
            <person name="Mikheyev A.S."/>
        </authorList>
    </citation>
    <scope>NUCLEOTIDE SEQUENCE [LARGE SCALE GENOMIC DNA]</scope>
    <source>
        <strain evidence="2">Daus_M_001</strain>
        <tissue evidence="2">Leg muscle</tissue>
    </source>
</reference>
<evidence type="ECO:0000313" key="3">
    <source>
        <dbReference type="Proteomes" id="UP001159363"/>
    </source>
</evidence>
<name>A0ABQ9G3K8_9NEOP</name>
<sequence length="429" mass="48019">MCRSFTEFVLRHPSFRASAVSNMGCTVISARYDNSDKDFTHIWAVHYLQVRAPRYAPIAYNLSLSRPRRSLTGRCQQTHGDDEPRGGKGGPEGAIYSPFTVKCNGLPRAVKDSLIAGSASVTRAGWQTVLRLRYDLAGVCSWSSAVSHVDTLEIWEVPVTIQSSMKVHKSHSRLLTIKRRDGTIRLFPRVLETWRTNFPQCGRDRDNRSFQLQSWHSTKGWSLNGRGWDSVDIKDMKKLWKEVTGNLKGYHEVMNKSLVADFLPGRSVLQVAPLKITGDQEAVCCDWLHYISLGMSESLTLRELPYPWIQQRRGVSAGVVGLFAAQVRSLSATSRVPKWRIVDSQVLGWLGIIKYQLADQEAGSTEPSSWASGTWVAQLKMAVARRLEGAQYRAGRNPEVLKQCEAWRTGFCGLSTADVCGSELKSTKP</sequence>
<proteinExistence type="predicted"/>
<dbReference type="Proteomes" id="UP001159363">
    <property type="component" value="Chromosome 16"/>
</dbReference>
<feature type="region of interest" description="Disordered" evidence="1">
    <location>
        <begin position="70"/>
        <end position="91"/>
    </location>
</feature>
<evidence type="ECO:0000313" key="2">
    <source>
        <dbReference type="EMBL" id="KAJ8866081.1"/>
    </source>
</evidence>
<gene>
    <name evidence="2" type="ORF">PR048_033605</name>
</gene>
<dbReference type="EMBL" id="JARBHB010000017">
    <property type="protein sequence ID" value="KAJ8866081.1"/>
    <property type="molecule type" value="Genomic_DNA"/>
</dbReference>